<dbReference type="Pfam" id="PF00046">
    <property type="entry name" value="Homeodomain"/>
    <property type="match status" value="1"/>
</dbReference>
<accession>A0A9W2YYT2</accession>
<dbReference type="PROSITE" id="PS50071">
    <property type="entry name" value="HOMEOBOX_2"/>
    <property type="match status" value="1"/>
</dbReference>
<evidence type="ECO:0000313" key="10">
    <source>
        <dbReference type="RefSeq" id="XP_055867873.1"/>
    </source>
</evidence>
<dbReference type="GO" id="GO:0000981">
    <property type="term" value="F:DNA-binding transcription factor activity, RNA polymerase II-specific"/>
    <property type="evidence" value="ECO:0007669"/>
    <property type="project" value="InterPro"/>
</dbReference>
<proteinExistence type="predicted"/>
<dbReference type="InterPro" id="IPR009057">
    <property type="entry name" value="Homeodomain-like_sf"/>
</dbReference>
<feature type="compositionally biased region" description="Polar residues" evidence="7">
    <location>
        <begin position="384"/>
        <end position="403"/>
    </location>
</feature>
<evidence type="ECO:0000256" key="3">
    <source>
        <dbReference type="ARBA" id="ARBA00023155"/>
    </source>
</evidence>
<dbReference type="AlphaFoldDB" id="A0A9W2YYT2"/>
<dbReference type="CDD" id="cd00086">
    <property type="entry name" value="homeodomain"/>
    <property type="match status" value="1"/>
</dbReference>
<dbReference type="PANTHER" id="PTHR24329">
    <property type="entry name" value="HOMEOBOX PROTEIN ARISTALESS"/>
    <property type="match status" value="1"/>
</dbReference>
<dbReference type="InterPro" id="IPR050649">
    <property type="entry name" value="Paired_Homeobox_TFs"/>
</dbReference>
<dbReference type="FunFam" id="1.10.10.60:FF:000679">
    <property type="entry name" value="Homeobox protein aristaless"/>
    <property type="match status" value="1"/>
</dbReference>
<feature type="DNA-binding region" description="Homeobox" evidence="5">
    <location>
        <begin position="245"/>
        <end position="304"/>
    </location>
</feature>
<evidence type="ECO:0000256" key="1">
    <source>
        <dbReference type="ARBA" id="ARBA00004123"/>
    </source>
</evidence>
<dbReference type="PROSITE" id="PS00027">
    <property type="entry name" value="HOMEOBOX_1"/>
    <property type="match status" value="1"/>
</dbReference>
<gene>
    <name evidence="10" type="primary">LOC106076957</name>
</gene>
<keyword evidence="3 5" id="KW-0371">Homeobox</keyword>
<organism evidence="9 10">
    <name type="scientific">Biomphalaria glabrata</name>
    <name type="common">Bloodfluke planorb</name>
    <name type="synonym">Freshwater snail</name>
    <dbReference type="NCBI Taxonomy" id="6526"/>
    <lineage>
        <taxon>Eukaryota</taxon>
        <taxon>Metazoa</taxon>
        <taxon>Spiralia</taxon>
        <taxon>Lophotrochozoa</taxon>
        <taxon>Mollusca</taxon>
        <taxon>Gastropoda</taxon>
        <taxon>Heterobranchia</taxon>
        <taxon>Euthyneura</taxon>
        <taxon>Panpulmonata</taxon>
        <taxon>Hygrophila</taxon>
        <taxon>Lymnaeoidea</taxon>
        <taxon>Planorbidae</taxon>
        <taxon>Biomphalaria</taxon>
    </lineage>
</organism>
<reference evidence="10" key="1">
    <citation type="submission" date="2025-08" db="UniProtKB">
        <authorList>
            <consortium name="RefSeq"/>
        </authorList>
    </citation>
    <scope>IDENTIFICATION</scope>
</reference>
<dbReference type="InterPro" id="IPR017970">
    <property type="entry name" value="Homeobox_CS"/>
</dbReference>
<feature type="compositionally biased region" description="Polar residues" evidence="7">
    <location>
        <begin position="304"/>
        <end position="317"/>
    </location>
</feature>
<feature type="domain" description="Homeobox" evidence="8">
    <location>
        <begin position="243"/>
        <end position="303"/>
    </location>
</feature>
<evidence type="ECO:0000256" key="6">
    <source>
        <dbReference type="RuleBase" id="RU000682"/>
    </source>
</evidence>
<dbReference type="InterPro" id="IPR001356">
    <property type="entry name" value="HD"/>
</dbReference>
<dbReference type="SMART" id="SM00389">
    <property type="entry name" value="HOX"/>
    <property type="match status" value="1"/>
</dbReference>
<protein>
    <submittedName>
        <fullName evidence="10">Homeobox protein DLX-1-like isoform X1</fullName>
    </submittedName>
</protein>
<name>A0A9W2YYT2_BIOGL</name>
<dbReference type="GeneID" id="106076957"/>
<feature type="region of interest" description="Disordered" evidence="7">
    <location>
        <begin position="383"/>
        <end position="403"/>
    </location>
</feature>
<dbReference type="GO" id="GO:0005634">
    <property type="term" value="C:nucleus"/>
    <property type="evidence" value="ECO:0007669"/>
    <property type="project" value="UniProtKB-SubCell"/>
</dbReference>
<keyword evidence="9" id="KW-1185">Reference proteome</keyword>
<dbReference type="RefSeq" id="XP_055867873.1">
    <property type="nucleotide sequence ID" value="XM_056011898.1"/>
</dbReference>
<evidence type="ECO:0000256" key="2">
    <source>
        <dbReference type="ARBA" id="ARBA00023125"/>
    </source>
</evidence>
<evidence type="ECO:0000256" key="7">
    <source>
        <dbReference type="SAM" id="MobiDB-lite"/>
    </source>
</evidence>
<dbReference type="GO" id="GO:0000977">
    <property type="term" value="F:RNA polymerase II transcription regulatory region sequence-specific DNA binding"/>
    <property type="evidence" value="ECO:0007669"/>
    <property type="project" value="TreeGrafter"/>
</dbReference>
<keyword evidence="2 5" id="KW-0238">DNA-binding</keyword>
<dbReference type="OrthoDB" id="6159439at2759"/>
<dbReference type="SUPFAM" id="SSF46689">
    <property type="entry name" value="Homeodomain-like"/>
    <property type="match status" value="1"/>
</dbReference>
<feature type="region of interest" description="Disordered" evidence="7">
    <location>
        <begin position="304"/>
        <end position="341"/>
    </location>
</feature>
<evidence type="ECO:0000259" key="8">
    <source>
        <dbReference type="PROSITE" id="PS50071"/>
    </source>
</evidence>
<dbReference type="Proteomes" id="UP001165740">
    <property type="component" value="Chromosome 15"/>
</dbReference>
<evidence type="ECO:0000256" key="5">
    <source>
        <dbReference type="PROSITE-ProRule" id="PRU00108"/>
    </source>
</evidence>
<evidence type="ECO:0000313" key="9">
    <source>
        <dbReference type="Proteomes" id="UP001165740"/>
    </source>
</evidence>
<sequence>MLNKLFLESVMSGARLSFAWTSGQLTLAQPKNSLSYSSDIVFPDLDYESTFVRHRASSYYTLNSVLQREVPSMSHKSSLRHLHATNDTRMVVPSPRLNRHFEEHHRQLFFHNFKDYFPDFSGLTPSDLNLAFLSGLLQRVFPNLSPHHALMIMPHANQHVLPDYAGHISSGFELKQYKERPGFEASTECAIRSESELKDSCRCSEDERSMCKESERDPKPFEMTTYLSQIKEDNLNFYITQSAKKPRNRTTFTSEQLEAMERAFRRVPYPDVVTREELAQKLSLHESRVQVWFQNRRAKWRRNANSQNLSEVTNNSKIPPDISPTEKLSSKSSLPSPVPHTKEIKSKCQEILQDLKYIQSSAHRPWVTPLLKPYSWPKFEGSRFNPQTTSSVVCLRNPPTNDG</sequence>
<dbReference type="Gene3D" id="1.10.10.60">
    <property type="entry name" value="Homeodomain-like"/>
    <property type="match status" value="1"/>
</dbReference>
<evidence type="ECO:0000256" key="4">
    <source>
        <dbReference type="ARBA" id="ARBA00023242"/>
    </source>
</evidence>
<comment type="subcellular location">
    <subcellularLocation>
        <location evidence="1 5 6">Nucleus</location>
    </subcellularLocation>
</comment>
<keyword evidence="4 5" id="KW-0539">Nucleus</keyword>
<dbReference type="PANTHER" id="PTHR24329:SF362">
    <property type="entry name" value="INTESTINE-SPECIFIC HOMEOBOX"/>
    <property type="match status" value="1"/>
</dbReference>